<organism evidence="1 2">
    <name type="scientific">Weissella oryzae (strain DSM 25784 / JCM 18191 / LMG 30913 / SG25)</name>
    <dbReference type="NCBI Taxonomy" id="1329250"/>
    <lineage>
        <taxon>Bacteria</taxon>
        <taxon>Bacillati</taxon>
        <taxon>Bacillota</taxon>
        <taxon>Bacilli</taxon>
        <taxon>Lactobacillales</taxon>
        <taxon>Lactobacillaceae</taxon>
        <taxon>Weissella</taxon>
    </lineage>
</organism>
<dbReference type="STRING" id="1329250.WOSG25_091330"/>
<dbReference type="EMBL" id="DF820492">
    <property type="protein sequence ID" value="GAK31434.1"/>
    <property type="molecule type" value="Genomic_DNA"/>
</dbReference>
<keyword evidence="2" id="KW-1185">Reference proteome</keyword>
<evidence type="ECO:0000313" key="2">
    <source>
        <dbReference type="Proteomes" id="UP000030643"/>
    </source>
</evidence>
<dbReference type="Proteomes" id="UP000030643">
    <property type="component" value="Unassembled WGS sequence"/>
</dbReference>
<accession>A0A069CVD2</accession>
<name>A0A069CVD2_WEIOS</name>
<dbReference type="RefSeq" id="WP_027699408.1">
    <property type="nucleotide sequence ID" value="NZ_DF820492.1"/>
</dbReference>
<proteinExistence type="predicted"/>
<protein>
    <submittedName>
        <fullName evidence="1">Uncharacterized protein</fullName>
    </submittedName>
</protein>
<dbReference type="eggNOG" id="ENOG502ZDPC">
    <property type="taxonomic scope" value="Bacteria"/>
</dbReference>
<sequence length="124" mass="13640">MSLVAGTVIFTRGDKSYFLVADTLAKPKFYTVKMHRHEADTALGSLLTGLKNELGLDPDNLRLGEIAGWHADDDEIVSLYTLDAVDPDAFNLKRLDLLGLHFVSAHEAAQLLLDVDMMVAVKLD</sequence>
<dbReference type="AlphaFoldDB" id="A0A069CVD2"/>
<gene>
    <name evidence="1" type="ORF">WOSG25_091330</name>
</gene>
<reference evidence="2" key="1">
    <citation type="journal article" date="2014" name="Genome Announc.">
        <title>Draft genome sequence of Weissella oryzae SG25T, isolated from fermented rice grains.</title>
        <authorList>
            <person name="Tanizawa Y."/>
            <person name="Fujisawa T."/>
            <person name="Mochizuki T."/>
            <person name="Kaminuma E."/>
            <person name="Suzuki Y."/>
            <person name="Nakamura Y."/>
            <person name="Tohno M."/>
        </authorList>
    </citation>
    <scope>NUCLEOTIDE SEQUENCE [LARGE SCALE GENOMIC DNA]</scope>
    <source>
        <strain evidence="2">DSM 25784 / JCM 18191 / LMG 30913 / SG25</strain>
    </source>
</reference>
<dbReference type="OrthoDB" id="2142170at2"/>
<evidence type="ECO:0000313" key="1">
    <source>
        <dbReference type="EMBL" id="GAK31434.1"/>
    </source>
</evidence>